<reference evidence="6" key="2">
    <citation type="submission" date="2023-02" db="EMBL/GenBank/DDBJ databases">
        <authorList>
            <person name="Rayyan A."/>
            <person name="Meyer T."/>
            <person name="Kyndt J.A."/>
        </authorList>
    </citation>
    <scope>NUCLEOTIDE SEQUENCE</scope>
    <source>
        <strain evidence="6">DSM 9987</strain>
    </source>
</reference>
<keyword evidence="7" id="KW-1185">Reference proteome</keyword>
<dbReference type="Gene3D" id="1.10.10.60">
    <property type="entry name" value="Homeodomain-like"/>
    <property type="match status" value="1"/>
</dbReference>
<dbReference type="InterPro" id="IPR011051">
    <property type="entry name" value="RmlC_Cupin_sf"/>
</dbReference>
<evidence type="ECO:0000313" key="6">
    <source>
        <dbReference type="EMBL" id="MDC7789800.1"/>
    </source>
</evidence>
<feature type="domain" description="HTH araC/xylS-type" evidence="5">
    <location>
        <begin position="204"/>
        <end position="302"/>
    </location>
</feature>
<keyword evidence="3" id="KW-0010">Activator</keyword>
<dbReference type="InterPro" id="IPR003313">
    <property type="entry name" value="AraC-bd"/>
</dbReference>
<protein>
    <submittedName>
        <fullName evidence="6">Helix-turn-helix domain-containing protein</fullName>
    </submittedName>
</protein>
<comment type="caution">
    <text evidence="6">The sequence shown here is derived from an EMBL/GenBank/DDBJ whole genome shotgun (WGS) entry which is preliminary data.</text>
</comment>
<sequence length="305" mass="33460">MISATATPATALPLFHLYGDPPEDQAFDFVHVETISSRSTRHAWTIRAHRHRNLFQILLIAAGGGEMSHEAATRPFAAPCAILVPATVAHGFRFRPGETEGFVVTFTEDVAHGLGERSGEALARLRALAADPVVPIAEAAEAARLDALFRDLHEEHFLAREGYRLAMRAHLALIAIAVARLAAGRERAHAHGAPSLASAAPVVEALRQLVEAHFRSERRLAFYAERLAMTADRLNDHVKRATGVTAGHLIRQRVVTEAKRQLVFTLQPIHEIGFDLSFADPSHFTRFFRKQTGMTPQAFRDQGGG</sequence>
<dbReference type="InterPro" id="IPR047264">
    <property type="entry name" value="Cupin_HpaA-like_N"/>
</dbReference>
<dbReference type="PANTHER" id="PTHR43280">
    <property type="entry name" value="ARAC-FAMILY TRANSCRIPTIONAL REGULATOR"/>
    <property type="match status" value="1"/>
</dbReference>
<dbReference type="SMART" id="SM00342">
    <property type="entry name" value="HTH_ARAC"/>
    <property type="match status" value="1"/>
</dbReference>
<dbReference type="InterPro" id="IPR009057">
    <property type="entry name" value="Homeodomain-like_sf"/>
</dbReference>
<keyword evidence="4" id="KW-0804">Transcription</keyword>
<dbReference type="SUPFAM" id="SSF51182">
    <property type="entry name" value="RmlC-like cupins"/>
    <property type="match status" value="1"/>
</dbReference>
<dbReference type="CDD" id="cd06999">
    <property type="entry name" value="cupin_HpaA-like_N"/>
    <property type="match status" value="1"/>
</dbReference>
<keyword evidence="2" id="KW-0238">DNA-binding</keyword>
<dbReference type="Pfam" id="PF02311">
    <property type="entry name" value="AraC_binding"/>
    <property type="match status" value="1"/>
</dbReference>
<evidence type="ECO:0000256" key="1">
    <source>
        <dbReference type="ARBA" id="ARBA00023015"/>
    </source>
</evidence>
<evidence type="ECO:0000313" key="7">
    <source>
        <dbReference type="Proteomes" id="UP001165652"/>
    </source>
</evidence>
<dbReference type="Pfam" id="PF12833">
    <property type="entry name" value="HTH_18"/>
    <property type="match status" value="1"/>
</dbReference>
<evidence type="ECO:0000256" key="2">
    <source>
        <dbReference type="ARBA" id="ARBA00023125"/>
    </source>
</evidence>
<dbReference type="SUPFAM" id="SSF46689">
    <property type="entry name" value="Homeodomain-like"/>
    <property type="match status" value="1"/>
</dbReference>
<reference evidence="6" key="1">
    <citation type="journal article" date="2023" name="Microbiol Resour">
        <title>Genome Sequences of Rhodoplanes serenus and Two Thermotolerant Strains, Rhodoplanes tepidamans and 'Rhodoplanes cryptolactis,' Further Refine the Genus.</title>
        <authorList>
            <person name="Rayyan A.A."/>
            <person name="Kyndt J.A."/>
        </authorList>
    </citation>
    <scope>NUCLEOTIDE SEQUENCE</scope>
    <source>
        <strain evidence="6">DSM 9987</strain>
    </source>
</reference>
<dbReference type="PROSITE" id="PS01124">
    <property type="entry name" value="HTH_ARAC_FAMILY_2"/>
    <property type="match status" value="1"/>
</dbReference>
<name>A0ABT5JLS5_RHOTP</name>
<evidence type="ECO:0000256" key="4">
    <source>
        <dbReference type="ARBA" id="ARBA00023163"/>
    </source>
</evidence>
<evidence type="ECO:0000259" key="5">
    <source>
        <dbReference type="PROSITE" id="PS01124"/>
    </source>
</evidence>
<dbReference type="PANTHER" id="PTHR43280:SF32">
    <property type="entry name" value="TRANSCRIPTIONAL REGULATORY PROTEIN"/>
    <property type="match status" value="1"/>
</dbReference>
<keyword evidence="1" id="KW-0805">Transcription regulation</keyword>
<dbReference type="Proteomes" id="UP001165652">
    <property type="component" value="Unassembled WGS sequence"/>
</dbReference>
<accession>A0ABT5JLS5</accession>
<dbReference type="EMBL" id="JAQQLI010000092">
    <property type="protein sequence ID" value="MDC7789800.1"/>
    <property type="molecule type" value="Genomic_DNA"/>
</dbReference>
<evidence type="ECO:0000256" key="3">
    <source>
        <dbReference type="ARBA" id="ARBA00023159"/>
    </source>
</evidence>
<dbReference type="PRINTS" id="PR00032">
    <property type="entry name" value="HTHARAC"/>
</dbReference>
<organism evidence="6 7">
    <name type="scientific">Rhodoplanes tepidamans</name>
    <name type="common">Rhodoplanes cryptolactis</name>
    <dbReference type="NCBI Taxonomy" id="200616"/>
    <lineage>
        <taxon>Bacteria</taxon>
        <taxon>Pseudomonadati</taxon>
        <taxon>Pseudomonadota</taxon>
        <taxon>Alphaproteobacteria</taxon>
        <taxon>Hyphomicrobiales</taxon>
        <taxon>Nitrobacteraceae</taxon>
        <taxon>Rhodoplanes</taxon>
    </lineage>
</organism>
<dbReference type="InterPro" id="IPR018060">
    <property type="entry name" value="HTH_AraC"/>
</dbReference>
<proteinExistence type="predicted"/>
<gene>
    <name evidence="6" type="ORF">PQJ73_29320</name>
</gene>
<dbReference type="RefSeq" id="WP_272780622.1">
    <property type="nucleotide sequence ID" value="NZ_JAQQLI010000092.1"/>
</dbReference>
<dbReference type="InterPro" id="IPR020449">
    <property type="entry name" value="Tscrpt_reg_AraC-type_HTH"/>
</dbReference>